<evidence type="ECO:0000313" key="3">
    <source>
        <dbReference type="Proteomes" id="UP000628854"/>
    </source>
</evidence>
<evidence type="ECO:0008006" key="4">
    <source>
        <dbReference type="Google" id="ProtNLM"/>
    </source>
</evidence>
<gene>
    <name evidence="2" type="ORF">GCM10011503_27760</name>
</gene>
<dbReference type="RefSeq" id="WP_084391337.1">
    <property type="nucleotide sequence ID" value="NZ_BMKF01000002.1"/>
</dbReference>
<organism evidence="2 3">
    <name type="scientific">Henriciella pelagia</name>
    <dbReference type="NCBI Taxonomy" id="1977912"/>
    <lineage>
        <taxon>Bacteria</taxon>
        <taxon>Pseudomonadati</taxon>
        <taxon>Pseudomonadota</taxon>
        <taxon>Alphaproteobacteria</taxon>
        <taxon>Hyphomonadales</taxon>
        <taxon>Hyphomonadaceae</taxon>
        <taxon>Henriciella</taxon>
    </lineage>
</organism>
<evidence type="ECO:0000313" key="2">
    <source>
        <dbReference type="EMBL" id="GGB77426.1"/>
    </source>
</evidence>
<dbReference type="Proteomes" id="UP000628854">
    <property type="component" value="Unassembled WGS sequence"/>
</dbReference>
<reference evidence="3" key="1">
    <citation type="journal article" date="2019" name="Int. J. Syst. Evol. Microbiol.">
        <title>The Global Catalogue of Microorganisms (GCM) 10K type strain sequencing project: providing services to taxonomists for standard genome sequencing and annotation.</title>
        <authorList>
            <consortium name="The Broad Institute Genomics Platform"/>
            <consortium name="The Broad Institute Genome Sequencing Center for Infectious Disease"/>
            <person name="Wu L."/>
            <person name="Ma J."/>
        </authorList>
    </citation>
    <scope>NUCLEOTIDE SEQUENCE [LARGE SCALE GENOMIC DNA]</scope>
    <source>
        <strain evidence="3">CGMCC 1.15928</strain>
    </source>
</reference>
<protein>
    <recommendedName>
        <fullName evidence="4">Cytochrome c</fullName>
    </recommendedName>
</protein>
<dbReference type="SUPFAM" id="SSF47175">
    <property type="entry name" value="Cytochromes"/>
    <property type="match status" value="1"/>
</dbReference>
<comment type="caution">
    <text evidence="2">The sequence shown here is derived from an EMBL/GenBank/DDBJ whole genome shotgun (WGS) entry which is preliminary data.</text>
</comment>
<name>A0ABQ1JX93_9PROT</name>
<accession>A0ABQ1JX93</accession>
<dbReference type="Gene3D" id="1.20.120.10">
    <property type="entry name" value="Cytochrome c/b562"/>
    <property type="match status" value="1"/>
</dbReference>
<feature type="chain" id="PRO_5046415716" description="Cytochrome c" evidence="1">
    <location>
        <begin position="22"/>
        <end position="175"/>
    </location>
</feature>
<dbReference type="PROSITE" id="PS51257">
    <property type="entry name" value="PROKAR_LIPOPROTEIN"/>
    <property type="match status" value="1"/>
</dbReference>
<sequence>MRLALPAATALLLASCGGASTDDIHPQTVRAAMTDLIEPASDQIQTIAFELYNEEGDLDPSLLNASQWDALDEAARTIEQAALALEAAPDMPVATEGETLWNEDSEGASTAADVAAYIAADPAGYASEARKLAGIGQGISLAAEMRDPIALDEAALALTDSCTSCHNQFWYKQED</sequence>
<dbReference type="InterPro" id="IPR010980">
    <property type="entry name" value="Cyt_c/b562"/>
</dbReference>
<keyword evidence="3" id="KW-1185">Reference proteome</keyword>
<keyword evidence="1" id="KW-0732">Signal</keyword>
<proteinExistence type="predicted"/>
<dbReference type="EMBL" id="BMKF01000002">
    <property type="protein sequence ID" value="GGB77426.1"/>
    <property type="molecule type" value="Genomic_DNA"/>
</dbReference>
<evidence type="ECO:0000256" key="1">
    <source>
        <dbReference type="SAM" id="SignalP"/>
    </source>
</evidence>
<feature type="signal peptide" evidence="1">
    <location>
        <begin position="1"/>
        <end position="21"/>
    </location>
</feature>